<accession>A0A269YL20</accession>
<evidence type="ECO:0000313" key="18">
    <source>
        <dbReference type="Proteomes" id="UP000216802"/>
    </source>
</evidence>
<keyword evidence="7" id="KW-0630">Potassium</keyword>
<keyword evidence="11" id="KW-0407">Ion channel</keyword>
<dbReference type="EMBL" id="BDGB01000032">
    <property type="protein sequence ID" value="GAW71475.1"/>
    <property type="molecule type" value="Genomic_DNA"/>
</dbReference>
<dbReference type="EMBL" id="PUFL01000044">
    <property type="protein sequence ID" value="TDG92303.1"/>
    <property type="molecule type" value="Genomic_DNA"/>
</dbReference>
<reference evidence="16" key="4">
    <citation type="submission" date="2019-02" db="EMBL/GenBank/DDBJ databases">
        <authorList>
            <person name="Buron G."/>
            <person name="Chaylann A."/>
            <person name="Dolejs I."/>
            <person name="Forster J."/>
            <person name="Miks M.H."/>
        </authorList>
    </citation>
    <scope>NUCLEOTIDE SEQUENCE</scope>
    <source>
        <strain evidence="16">DSM 10551</strain>
    </source>
</reference>
<evidence type="ECO:0000256" key="2">
    <source>
        <dbReference type="ARBA" id="ARBA00006920"/>
    </source>
</evidence>
<dbReference type="RefSeq" id="WP_057961401.1">
    <property type="nucleotide sequence ID" value="NZ_BDGB01000032.1"/>
</dbReference>
<dbReference type="GO" id="GO:0005267">
    <property type="term" value="F:potassium channel activity"/>
    <property type="evidence" value="ECO:0007669"/>
    <property type="project" value="UniProtKB-KW"/>
</dbReference>
<comment type="subcellular location">
    <subcellularLocation>
        <location evidence="1">Membrane</location>
        <topology evidence="1">Multi-pass membrane protein</topology>
    </subcellularLocation>
</comment>
<comment type="similarity">
    <text evidence="2">Belongs to the TMEM175 family.</text>
</comment>
<evidence type="ECO:0000313" key="19">
    <source>
        <dbReference type="Proteomes" id="UP000294668"/>
    </source>
</evidence>
<evidence type="ECO:0000256" key="7">
    <source>
        <dbReference type="ARBA" id="ARBA00022958"/>
    </source>
</evidence>
<evidence type="ECO:0000256" key="9">
    <source>
        <dbReference type="ARBA" id="ARBA00023065"/>
    </source>
</evidence>
<evidence type="ECO:0000256" key="10">
    <source>
        <dbReference type="ARBA" id="ARBA00023136"/>
    </source>
</evidence>
<keyword evidence="6" id="KW-0631">Potassium channel</keyword>
<keyword evidence="3" id="KW-0813">Transport</keyword>
<reference evidence="15 18" key="2">
    <citation type="submission" date="2017-04" db="EMBL/GenBank/DDBJ databases">
        <title>Kefir bacterial isolates.</title>
        <authorList>
            <person name="Kim Y."/>
            <person name="Blasche S."/>
            <person name="Patil K.R."/>
        </authorList>
    </citation>
    <scope>NUCLEOTIDE SEQUENCE [LARGE SCALE GENOMIC DNA]</scope>
    <source>
        <strain evidence="15 18">OG2</strain>
    </source>
</reference>
<evidence type="ECO:0000313" key="17">
    <source>
        <dbReference type="Proteomes" id="UP000214739"/>
    </source>
</evidence>
<feature type="transmembrane region" description="Helical" evidence="13">
    <location>
        <begin position="9"/>
        <end position="26"/>
    </location>
</feature>
<sequence>MFHYSKSRLIGISDGVFAVVLTIMVLDIKSPISMARGPMIELIKHLLIYFISFGIVSEYWVYHQELLSGIKRTTPLLTITNIYYLVFISLTPFATGWLNDAFMQRLPSMAYSIIIILVNFTQAIMFHEVVEIGEEDGMHMSAHDREEYRSAQVMLGVSIIYLIFAYFTPKYFLIVIWIGLALRTAVTQVARAINRIQSRKTQK</sequence>
<name>A0A269YL20_9LACO</name>
<dbReference type="InterPro" id="IPR010617">
    <property type="entry name" value="TMEM175-like"/>
</dbReference>
<evidence type="ECO:0000313" key="14">
    <source>
        <dbReference type="EMBL" id="GAW71475.1"/>
    </source>
</evidence>
<dbReference type="Proteomes" id="UP000294668">
    <property type="component" value="Unassembled WGS sequence"/>
</dbReference>
<evidence type="ECO:0000256" key="1">
    <source>
        <dbReference type="ARBA" id="ARBA00004141"/>
    </source>
</evidence>
<reference evidence="16 19" key="3">
    <citation type="journal article" date="2019" name="Appl. Microbiol. Biotechnol.">
        <title>Uncovering carbohydrate metabolism through a genotype-phenotype association study of 56 lactic acid bacteria genomes.</title>
        <authorList>
            <person name="Buron-Moles G."/>
            <person name="Chailyan A."/>
            <person name="Dolejs I."/>
            <person name="Forster J."/>
            <person name="Miks M.H."/>
        </authorList>
    </citation>
    <scope>NUCLEOTIDE SEQUENCE [LARGE SCALE GENOMIC DNA]</scope>
    <source>
        <strain evidence="16 19">DSM 10551</strain>
    </source>
</reference>
<comment type="catalytic activity">
    <reaction evidence="12">
        <text>K(+)(in) = K(+)(out)</text>
        <dbReference type="Rhea" id="RHEA:29463"/>
        <dbReference type="ChEBI" id="CHEBI:29103"/>
    </reaction>
</comment>
<dbReference type="EMBL" id="NCXI01000016">
    <property type="protein sequence ID" value="PAK86060.1"/>
    <property type="molecule type" value="Genomic_DNA"/>
</dbReference>
<evidence type="ECO:0000256" key="5">
    <source>
        <dbReference type="ARBA" id="ARBA00022692"/>
    </source>
</evidence>
<feature type="transmembrane region" description="Helical" evidence="13">
    <location>
        <begin position="110"/>
        <end position="130"/>
    </location>
</feature>
<feature type="transmembrane region" description="Helical" evidence="13">
    <location>
        <begin position="46"/>
        <end position="62"/>
    </location>
</feature>
<comment type="caution">
    <text evidence="15">The sequence shown here is derived from an EMBL/GenBank/DDBJ whole genome shotgun (WGS) entry which is preliminary data.</text>
</comment>
<keyword evidence="10 13" id="KW-0472">Membrane</keyword>
<dbReference type="OrthoDB" id="7626281at2"/>
<keyword evidence="9" id="KW-0406">Ion transport</keyword>
<evidence type="ECO:0000256" key="4">
    <source>
        <dbReference type="ARBA" id="ARBA00022538"/>
    </source>
</evidence>
<feature type="transmembrane region" description="Helical" evidence="13">
    <location>
        <begin position="74"/>
        <end position="98"/>
    </location>
</feature>
<protein>
    <submittedName>
        <fullName evidence="14">Membrane protein</fullName>
    </submittedName>
</protein>
<dbReference type="Pfam" id="PF06736">
    <property type="entry name" value="TMEM175"/>
    <property type="match status" value="1"/>
</dbReference>
<keyword evidence="4" id="KW-0633">Potassium transport</keyword>
<gene>
    <name evidence="15" type="ORF">B8W98_03530</name>
    <name evidence="16" type="ORF">C5L28_002034</name>
    <name evidence="14" type="ORF">LPKJCM_00556</name>
</gene>
<keyword evidence="5 13" id="KW-0812">Transmembrane</keyword>
<feature type="transmembrane region" description="Helical" evidence="13">
    <location>
        <begin position="174"/>
        <end position="193"/>
    </location>
</feature>
<feature type="transmembrane region" description="Helical" evidence="13">
    <location>
        <begin position="151"/>
        <end position="168"/>
    </location>
</feature>
<dbReference type="GO" id="GO:0016020">
    <property type="term" value="C:membrane"/>
    <property type="evidence" value="ECO:0007669"/>
    <property type="project" value="UniProtKB-SubCell"/>
</dbReference>
<keyword evidence="19" id="KW-1185">Reference proteome</keyword>
<evidence type="ECO:0000313" key="16">
    <source>
        <dbReference type="EMBL" id="TDG92303.1"/>
    </source>
</evidence>
<dbReference type="Proteomes" id="UP000214739">
    <property type="component" value="Unassembled WGS sequence"/>
</dbReference>
<dbReference type="Proteomes" id="UP000216802">
    <property type="component" value="Unassembled WGS sequence"/>
</dbReference>
<evidence type="ECO:0000256" key="6">
    <source>
        <dbReference type="ARBA" id="ARBA00022826"/>
    </source>
</evidence>
<evidence type="ECO:0000313" key="15">
    <source>
        <dbReference type="EMBL" id="PAK86060.1"/>
    </source>
</evidence>
<keyword evidence="8 13" id="KW-1133">Transmembrane helix</keyword>
<organism evidence="15 18">
    <name type="scientific">Lentilactobacillus parakefiri</name>
    <dbReference type="NCBI Taxonomy" id="152332"/>
    <lineage>
        <taxon>Bacteria</taxon>
        <taxon>Bacillati</taxon>
        <taxon>Bacillota</taxon>
        <taxon>Bacilli</taxon>
        <taxon>Lactobacillales</taxon>
        <taxon>Lactobacillaceae</taxon>
        <taxon>Lentilactobacillus</taxon>
    </lineage>
</organism>
<evidence type="ECO:0000256" key="3">
    <source>
        <dbReference type="ARBA" id="ARBA00022448"/>
    </source>
</evidence>
<evidence type="ECO:0000256" key="11">
    <source>
        <dbReference type="ARBA" id="ARBA00023303"/>
    </source>
</evidence>
<evidence type="ECO:0000256" key="13">
    <source>
        <dbReference type="SAM" id="Phobius"/>
    </source>
</evidence>
<proteinExistence type="inferred from homology"/>
<dbReference type="AlphaFoldDB" id="A0A269YL20"/>
<dbReference type="GO" id="GO:0015252">
    <property type="term" value="F:proton channel activity"/>
    <property type="evidence" value="ECO:0007669"/>
    <property type="project" value="InterPro"/>
</dbReference>
<reference evidence="14 17" key="1">
    <citation type="journal article" date="2017" name="Biosci Microbiota Food Health">
        <title>Genomic characterization reconfirms the taxonomic status of Lactobacillus parakefiri.</title>
        <authorList>
            <person name="Tanizawa Y."/>
            <person name="Kobayashi H."/>
            <person name="Kaminuma E."/>
            <person name="Sakamoto M."/>
            <person name="Ohkuma M."/>
            <person name="Nakamura Y."/>
            <person name="Arita M."/>
            <person name="Tohno M."/>
        </authorList>
    </citation>
    <scope>NUCLEOTIDE SEQUENCE [LARGE SCALE GENOMIC DNA]</scope>
    <source>
        <strain evidence="14 17">JCM 8573</strain>
    </source>
</reference>
<evidence type="ECO:0000256" key="12">
    <source>
        <dbReference type="ARBA" id="ARBA00034430"/>
    </source>
</evidence>
<evidence type="ECO:0000256" key="8">
    <source>
        <dbReference type="ARBA" id="ARBA00022989"/>
    </source>
</evidence>